<evidence type="ECO:0000313" key="1">
    <source>
        <dbReference type="EMBL" id="UXD22686.1"/>
    </source>
</evidence>
<proteinExistence type="predicted"/>
<protein>
    <submittedName>
        <fullName evidence="1">Uncharacterized protein</fullName>
    </submittedName>
</protein>
<sequence length="37" mass="4400">MYERGEDVYVIVELVANIASFRNTIRDSLERIKELKE</sequence>
<dbReference type="Proteomes" id="UP001063698">
    <property type="component" value="Chromosome"/>
</dbReference>
<organism evidence="1 2">
    <name type="scientific">Ignicoccus pacificus DSM 13166</name>
    <dbReference type="NCBI Taxonomy" id="940294"/>
    <lineage>
        <taxon>Archaea</taxon>
        <taxon>Thermoproteota</taxon>
        <taxon>Thermoprotei</taxon>
        <taxon>Desulfurococcales</taxon>
        <taxon>Desulfurococcaceae</taxon>
        <taxon>Ignicoccus</taxon>
    </lineage>
</organism>
<gene>
    <name evidence="1" type="ORF">IPA_07350</name>
</gene>
<dbReference type="EMBL" id="CP006868">
    <property type="protein sequence ID" value="UXD22686.1"/>
    <property type="molecule type" value="Genomic_DNA"/>
</dbReference>
<dbReference type="KEGG" id="ipc:IPA_07350"/>
<reference evidence="1" key="1">
    <citation type="submission" date="2013-11" db="EMBL/GenBank/DDBJ databases">
        <title>Comparative genomics of Ignicoccus.</title>
        <authorList>
            <person name="Podar M."/>
        </authorList>
    </citation>
    <scope>NUCLEOTIDE SEQUENCE</scope>
    <source>
        <strain evidence="1">DSM 13166</strain>
    </source>
</reference>
<evidence type="ECO:0000313" key="2">
    <source>
        <dbReference type="Proteomes" id="UP001063698"/>
    </source>
</evidence>
<keyword evidence="2" id="KW-1185">Reference proteome</keyword>
<accession>A0A977KBR6</accession>
<name>A0A977KBR6_9CREN</name>
<dbReference type="AlphaFoldDB" id="A0A977KBR6"/>